<evidence type="ECO:0000313" key="3">
    <source>
        <dbReference type="EMBL" id="OON80764.1"/>
    </source>
</evidence>
<gene>
    <name evidence="3" type="ORF">B1H18_10170</name>
</gene>
<dbReference type="Pfam" id="PF01243">
    <property type="entry name" value="PNPOx_N"/>
    <property type="match status" value="1"/>
</dbReference>
<organism evidence="3 4">
    <name type="scientific">Streptomyces tsukubensis</name>
    <dbReference type="NCBI Taxonomy" id="83656"/>
    <lineage>
        <taxon>Bacteria</taxon>
        <taxon>Bacillati</taxon>
        <taxon>Actinomycetota</taxon>
        <taxon>Actinomycetes</taxon>
        <taxon>Kitasatosporales</taxon>
        <taxon>Streptomycetaceae</taxon>
        <taxon>Streptomyces</taxon>
    </lineage>
</organism>
<dbReference type="OrthoDB" id="162914at2"/>
<dbReference type="STRING" id="83656.B1H18_10170"/>
<evidence type="ECO:0000256" key="1">
    <source>
        <dbReference type="ARBA" id="ARBA00023002"/>
    </source>
</evidence>
<dbReference type="EMBL" id="MVFC01000006">
    <property type="protein sequence ID" value="OON80764.1"/>
    <property type="molecule type" value="Genomic_DNA"/>
</dbReference>
<dbReference type="InterPro" id="IPR011576">
    <property type="entry name" value="Pyridox_Oxase_N"/>
</dbReference>
<evidence type="ECO:0000313" key="4">
    <source>
        <dbReference type="Proteomes" id="UP000190539"/>
    </source>
</evidence>
<dbReference type="GO" id="GO:0016627">
    <property type="term" value="F:oxidoreductase activity, acting on the CH-CH group of donors"/>
    <property type="evidence" value="ECO:0007669"/>
    <property type="project" value="TreeGrafter"/>
</dbReference>
<dbReference type="SUPFAM" id="SSF50475">
    <property type="entry name" value="FMN-binding split barrel"/>
    <property type="match status" value="1"/>
</dbReference>
<keyword evidence="4" id="KW-1185">Reference proteome</keyword>
<dbReference type="PANTHER" id="PTHR35176:SF6">
    <property type="entry name" value="HEME OXYGENASE HI_0854-RELATED"/>
    <property type="match status" value="1"/>
</dbReference>
<reference evidence="3 4" key="1">
    <citation type="submission" date="2017-02" db="EMBL/GenBank/DDBJ databases">
        <title>Draft Genome Sequence of Streptomyces tsukubaensis F601, a Producer of the immunosuppressant tacrolimus FK506.</title>
        <authorList>
            <person name="Zong G."/>
            <person name="Zhong C."/>
            <person name="Fu J."/>
            <person name="Qin R."/>
            <person name="Cao G."/>
        </authorList>
    </citation>
    <scope>NUCLEOTIDE SEQUENCE [LARGE SCALE GENOMIC DNA]</scope>
    <source>
        <strain evidence="3 4">F601</strain>
    </source>
</reference>
<dbReference type="InterPro" id="IPR012349">
    <property type="entry name" value="Split_barrel_FMN-bd"/>
</dbReference>
<feature type="domain" description="Pyridoxamine 5'-phosphate oxidase N-terminal" evidence="2">
    <location>
        <begin position="8"/>
        <end position="131"/>
    </location>
</feature>
<dbReference type="InterPro" id="IPR019920">
    <property type="entry name" value="F420-binding_dom_put"/>
</dbReference>
<name>A0A1V4ABH7_9ACTN</name>
<dbReference type="InterPro" id="IPR052019">
    <property type="entry name" value="F420H2_bilvrd_red/Heme_oxyg"/>
</dbReference>
<dbReference type="PANTHER" id="PTHR35176">
    <property type="entry name" value="HEME OXYGENASE HI_0854-RELATED"/>
    <property type="match status" value="1"/>
</dbReference>
<proteinExistence type="predicted"/>
<evidence type="ECO:0000259" key="2">
    <source>
        <dbReference type="Pfam" id="PF01243"/>
    </source>
</evidence>
<dbReference type="RefSeq" id="WP_077966900.1">
    <property type="nucleotide sequence ID" value="NZ_CP045178.1"/>
</dbReference>
<sequence>MALSISASVRELLGAPQVATLATVSPDGSPRTSVVWLGMDGDDVIVSSQEGRLKVANARREPRVSLCVHDREDPLRYVEVVGTAVVTPDEKRAVAAALATSYRGPGAEREFLDLPAEAVRVVIRITPERVTGFAAD</sequence>
<dbReference type="AlphaFoldDB" id="A0A1V4ABH7"/>
<dbReference type="Proteomes" id="UP000190539">
    <property type="component" value="Unassembled WGS sequence"/>
</dbReference>
<dbReference type="NCBIfam" id="TIGR03618">
    <property type="entry name" value="Rv1155_F420"/>
    <property type="match status" value="1"/>
</dbReference>
<comment type="caution">
    <text evidence="3">The sequence shown here is derived from an EMBL/GenBank/DDBJ whole genome shotgun (WGS) entry which is preliminary data.</text>
</comment>
<keyword evidence="1" id="KW-0560">Oxidoreductase</keyword>
<dbReference type="Gene3D" id="2.30.110.10">
    <property type="entry name" value="Electron Transport, Fmn-binding Protein, Chain A"/>
    <property type="match status" value="1"/>
</dbReference>
<accession>A0A1V4ABH7</accession>
<protein>
    <submittedName>
        <fullName evidence="3">PPOX class F420-dependent enzyme</fullName>
    </submittedName>
</protein>
<dbReference type="GO" id="GO:0070967">
    <property type="term" value="F:coenzyme F420 binding"/>
    <property type="evidence" value="ECO:0007669"/>
    <property type="project" value="TreeGrafter"/>
</dbReference>
<dbReference type="GO" id="GO:0005829">
    <property type="term" value="C:cytosol"/>
    <property type="evidence" value="ECO:0007669"/>
    <property type="project" value="TreeGrafter"/>
</dbReference>